<dbReference type="Proteomes" id="UP000216752">
    <property type="component" value="Chromosome"/>
</dbReference>
<evidence type="ECO:0000256" key="3">
    <source>
        <dbReference type="SAM" id="SignalP"/>
    </source>
</evidence>
<dbReference type="EMBL" id="CP155573">
    <property type="protein sequence ID" value="XFO68340.1"/>
    <property type="molecule type" value="Genomic_DNA"/>
</dbReference>
<dbReference type="RefSeq" id="WP_169717702.1">
    <property type="nucleotide sequence ID" value="NZ_CP155573.1"/>
</dbReference>
<dbReference type="Pfam" id="PF03938">
    <property type="entry name" value="OmpH"/>
    <property type="match status" value="1"/>
</dbReference>
<keyword evidence="5" id="KW-1185">Reference proteome</keyword>
<name>A0ABZ3IRZ7_9FIRM</name>
<protein>
    <recommendedName>
        <fullName evidence="6">Outer membrane protein (OmpH-like)</fullName>
    </recommendedName>
</protein>
<proteinExistence type="inferred from homology"/>
<dbReference type="SMART" id="SM00935">
    <property type="entry name" value="OmpH"/>
    <property type="match status" value="1"/>
</dbReference>
<sequence length="148" mass="16161">MFVQKKKFCIALLITCLFTIAFGVNLVQAAPAPASSVGVVDFLYLLNNHPDTPKANEELKAVQEQAKKDFETKSAGLGDKEKRDLDLQLGQQLEQKRQELLKPISEKIATAIKEVRADKGLSVVLGKNIVIDGGVDITADVLKKLTSK</sequence>
<gene>
    <name evidence="4" type="ORF">SPSIL_045630</name>
</gene>
<evidence type="ECO:0000313" key="5">
    <source>
        <dbReference type="Proteomes" id="UP000216752"/>
    </source>
</evidence>
<keyword evidence="2 3" id="KW-0732">Signal</keyword>
<organism evidence="4 5">
    <name type="scientific">Sporomusa silvacetica DSM 10669</name>
    <dbReference type="NCBI Taxonomy" id="1123289"/>
    <lineage>
        <taxon>Bacteria</taxon>
        <taxon>Bacillati</taxon>
        <taxon>Bacillota</taxon>
        <taxon>Negativicutes</taxon>
        <taxon>Selenomonadales</taxon>
        <taxon>Sporomusaceae</taxon>
        <taxon>Sporomusa</taxon>
    </lineage>
</organism>
<dbReference type="InterPro" id="IPR024930">
    <property type="entry name" value="Skp_dom_sf"/>
</dbReference>
<evidence type="ECO:0000256" key="2">
    <source>
        <dbReference type="ARBA" id="ARBA00022729"/>
    </source>
</evidence>
<comment type="similarity">
    <text evidence="1">Belongs to the Skp family.</text>
</comment>
<accession>A0ABZ3IRZ7</accession>
<dbReference type="PANTHER" id="PTHR35089">
    <property type="entry name" value="CHAPERONE PROTEIN SKP"/>
    <property type="match status" value="1"/>
</dbReference>
<dbReference type="PANTHER" id="PTHR35089:SF1">
    <property type="entry name" value="CHAPERONE PROTEIN SKP"/>
    <property type="match status" value="1"/>
</dbReference>
<evidence type="ECO:0000313" key="4">
    <source>
        <dbReference type="EMBL" id="XFO68340.1"/>
    </source>
</evidence>
<reference evidence="4" key="1">
    <citation type="submission" date="2024-05" db="EMBL/GenBank/DDBJ databases">
        <title>Isolation and characterization of Sporomusa carbonis sp. nov., a carboxydotrophic hydrogenogen in the genus of Sporomusa isolated from a charcoal burning pile.</title>
        <authorList>
            <person name="Boeer T."/>
            <person name="Rosenbaum F."/>
            <person name="Eysell L."/>
            <person name="Mueller V."/>
            <person name="Daniel R."/>
            <person name="Poehlein A."/>
        </authorList>
    </citation>
    <scope>NUCLEOTIDE SEQUENCE [LARGE SCALE GENOMIC DNA]</scope>
    <source>
        <strain evidence="4">DSM 10669</strain>
    </source>
</reference>
<evidence type="ECO:0000256" key="1">
    <source>
        <dbReference type="ARBA" id="ARBA00009091"/>
    </source>
</evidence>
<dbReference type="SUPFAM" id="SSF111384">
    <property type="entry name" value="OmpH-like"/>
    <property type="match status" value="1"/>
</dbReference>
<feature type="signal peptide" evidence="3">
    <location>
        <begin position="1"/>
        <end position="29"/>
    </location>
</feature>
<dbReference type="InterPro" id="IPR005632">
    <property type="entry name" value="Chaperone_Skp"/>
</dbReference>
<feature type="chain" id="PRO_5045938918" description="Outer membrane protein (OmpH-like)" evidence="3">
    <location>
        <begin position="30"/>
        <end position="148"/>
    </location>
</feature>
<evidence type="ECO:0008006" key="6">
    <source>
        <dbReference type="Google" id="ProtNLM"/>
    </source>
</evidence>
<dbReference type="Gene3D" id="3.30.910.20">
    <property type="entry name" value="Skp domain"/>
    <property type="match status" value="1"/>
</dbReference>